<dbReference type="Proteomes" id="UP000225553">
    <property type="component" value="Segment"/>
</dbReference>
<dbReference type="EMBL" id="MF459646">
    <property type="protein sequence ID" value="ASU03580.1"/>
    <property type="molecule type" value="Genomic_DNA"/>
</dbReference>
<evidence type="ECO:0000313" key="1">
    <source>
        <dbReference type="EMBL" id="ASU03580.1"/>
    </source>
</evidence>
<name>A0A223LHX5_9CAUD</name>
<evidence type="ECO:0000313" key="2">
    <source>
        <dbReference type="Proteomes" id="UP000225553"/>
    </source>
</evidence>
<protein>
    <submittedName>
        <fullName evidence="1">Uncharacterized protein</fullName>
    </submittedName>
</protein>
<sequence>MTMNGNYISLDVAKEEYCMHHQLVDRREIDQVSLRCIGRNENHEYVFSVKSPFKGRLVDSIWNLERHDGTRVMGLQELTLPRSERQPTKHAVCYRFRQVTGLPMQESDIGKLVIKEDTIEVIFHPDSMTFKNYLTIKRI</sequence>
<accession>A0A223LHX5</accession>
<proteinExistence type="predicted"/>
<gene>
    <name evidence="1" type="ORF">RISINGSUN_90</name>
</gene>
<keyword evidence="2" id="KW-1185">Reference proteome</keyword>
<organism evidence="1 2">
    <name type="scientific">Erwinia phage vB_EamM_RisingSun</name>
    <dbReference type="NCBI Taxonomy" id="2026080"/>
    <lineage>
        <taxon>Viruses</taxon>
        <taxon>Duplodnaviria</taxon>
        <taxon>Heunggongvirae</taxon>
        <taxon>Uroviricota</taxon>
        <taxon>Caudoviricetes</taxon>
        <taxon>Chimalliviridae</taxon>
        <taxon>Risingsunvirus</taxon>
        <taxon>Risingsunvirus risingsun</taxon>
    </lineage>
</organism>
<reference evidence="2" key="1">
    <citation type="submission" date="2017-07" db="EMBL/GenBank/DDBJ databases">
        <authorList>
            <person name="Putnam M.J."/>
            <person name="Sharma R."/>
            <person name="Kruger J.L."/>
            <person name="Berg J.A."/>
            <person name="Payne A.M."/>
            <person name="Fajardo C.P."/>
            <person name="Breakwell D.P."/>
            <person name="Hope S."/>
            <person name="Grose J.H."/>
        </authorList>
    </citation>
    <scope>NUCLEOTIDE SEQUENCE [LARGE SCALE GENOMIC DNA]</scope>
</reference>